<reference evidence="5 6" key="1">
    <citation type="submission" date="2020-02" db="EMBL/GenBank/DDBJ databases">
        <title>Aliifodinibius halophilus 2W32, complete genome.</title>
        <authorList>
            <person name="Li Y."/>
            <person name="Wu S."/>
        </authorList>
    </citation>
    <scope>NUCLEOTIDE SEQUENCE [LARGE SCALE GENOMIC DNA]</scope>
    <source>
        <strain evidence="5 6">2W32</strain>
    </source>
</reference>
<dbReference type="GO" id="GO:0043094">
    <property type="term" value="P:metabolic compound salvage"/>
    <property type="evidence" value="ECO:0007669"/>
    <property type="project" value="InterPro"/>
</dbReference>
<comment type="similarity">
    <text evidence="1">Belongs to the phosphopentomutase family.</text>
</comment>
<dbReference type="GO" id="GO:0000287">
    <property type="term" value="F:magnesium ion binding"/>
    <property type="evidence" value="ECO:0007669"/>
    <property type="project" value="InterPro"/>
</dbReference>
<organism evidence="5 6">
    <name type="scientific">Fodinibius halophilus</name>
    <dbReference type="NCBI Taxonomy" id="1736908"/>
    <lineage>
        <taxon>Bacteria</taxon>
        <taxon>Pseudomonadati</taxon>
        <taxon>Balneolota</taxon>
        <taxon>Balneolia</taxon>
        <taxon>Balneolales</taxon>
        <taxon>Balneolaceae</taxon>
        <taxon>Fodinibius</taxon>
    </lineage>
</organism>
<evidence type="ECO:0000256" key="2">
    <source>
        <dbReference type="ARBA" id="ARBA00022723"/>
    </source>
</evidence>
<dbReference type="EMBL" id="JAALLS010000002">
    <property type="protein sequence ID" value="NGP87135.1"/>
    <property type="molecule type" value="Genomic_DNA"/>
</dbReference>
<keyword evidence="3" id="KW-0464">Manganese</keyword>
<dbReference type="Gene3D" id="3.40.720.10">
    <property type="entry name" value="Alkaline Phosphatase, subunit A"/>
    <property type="match status" value="1"/>
</dbReference>
<dbReference type="Pfam" id="PF01676">
    <property type="entry name" value="Metalloenzyme"/>
    <property type="match status" value="1"/>
</dbReference>
<keyword evidence="6" id="KW-1185">Reference proteome</keyword>
<evidence type="ECO:0000256" key="3">
    <source>
        <dbReference type="ARBA" id="ARBA00023211"/>
    </source>
</evidence>
<gene>
    <name evidence="5" type="ORF">G3569_02110</name>
</gene>
<dbReference type="InterPro" id="IPR006124">
    <property type="entry name" value="Metalloenzyme"/>
</dbReference>
<keyword evidence="2" id="KW-0479">Metal-binding</keyword>
<dbReference type="InterPro" id="IPR010045">
    <property type="entry name" value="DeoB"/>
</dbReference>
<dbReference type="GO" id="GO:0008973">
    <property type="term" value="F:phosphopentomutase activity"/>
    <property type="evidence" value="ECO:0007669"/>
    <property type="project" value="InterPro"/>
</dbReference>
<proteinExistence type="inferred from homology"/>
<evidence type="ECO:0000313" key="6">
    <source>
        <dbReference type="Proteomes" id="UP000479132"/>
    </source>
</evidence>
<name>A0A6M1T1R3_9BACT</name>
<dbReference type="PANTHER" id="PTHR21110">
    <property type="entry name" value="PHOSPHOPENTOMUTASE"/>
    <property type="match status" value="1"/>
</dbReference>
<accession>A0A6M1T1R3</accession>
<dbReference type="SUPFAM" id="SSF53649">
    <property type="entry name" value="Alkaline phosphatase-like"/>
    <property type="match status" value="1"/>
</dbReference>
<evidence type="ECO:0000259" key="4">
    <source>
        <dbReference type="Pfam" id="PF01676"/>
    </source>
</evidence>
<dbReference type="PANTHER" id="PTHR21110:SF0">
    <property type="entry name" value="PHOSPHOPENTOMUTASE"/>
    <property type="match status" value="1"/>
</dbReference>
<dbReference type="AlphaFoldDB" id="A0A6M1T1R3"/>
<comment type="caution">
    <text evidence="5">The sequence shown here is derived from an EMBL/GenBank/DDBJ whole genome shotgun (WGS) entry which is preliminary data.</text>
</comment>
<sequence length="296" mass="33016">MSVLFLFIDGVGLGAQGPLNPFCDVNYRGFTAMAGDRNFTVDSPSFKNSEHIFRKIDANLGVEGLPQSGTGQTTLFSGKNASLKIGKHFGPFPHSGIKPFLKEESLFHKAQKMGKRCQFINAYPDIFFEKARERNRWSCTTLMAKSADLSLNSTEDVKEGRALTAEITQQAWREQLDIDVPHISPEAAADRLLEQAESFDLLLHEYYLTDKAGHSQEMKRAHQFLSTYDRFLWHLIREKPTDVTIVLSSDHGNVEDLSVKTHTLNDVPLFAYGPGAEVFSGASSIMDVTPGIIEML</sequence>
<dbReference type="InterPro" id="IPR017850">
    <property type="entry name" value="Alkaline_phosphatase_core_sf"/>
</dbReference>
<dbReference type="Proteomes" id="UP000479132">
    <property type="component" value="Unassembled WGS sequence"/>
</dbReference>
<dbReference type="GO" id="GO:0009117">
    <property type="term" value="P:nucleotide metabolic process"/>
    <property type="evidence" value="ECO:0007669"/>
    <property type="project" value="InterPro"/>
</dbReference>
<protein>
    <recommendedName>
        <fullName evidence="4">Metalloenzyme domain-containing protein</fullName>
    </recommendedName>
</protein>
<feature type="domain" description="Metalloenzyme" evidence="4">
    <location>
        <begin position="183"/>
        <end position="282"/>
    </location>
</feature>
<dbReference type="RefSeq" id="WP_165265619.1">
    <property type="nucleotide sequence ID" value="NZ_JAALLS010000002.1"/>
</dbReference>
<dbReference type="GO" id="GO:0005829">
    <property type="term" value="C:cytosol"/>
    <property type="evidence" value="ECO:0007669"/>
    <property type="project" value="TreeGrafter"/>
</dbReference>
<evidence type="ECO:0000256" key="1">
    <source>
        <dbReference type="ARBA" id="ARBA00010373"/>
    </source>
</evidence>
<evidence type="ECO:0000313" key="5">
    <source>
        <dbReference type="EMBL" id="NGP87135.1"/>
    </source>
</evidence>